<dbReference type="OrthoDB" id="555708at2759"/>
<dbReference type="KEGG" id="cre:CHLRE_02g081150v5"/>
<dbReference type="AlphaFoldDB" id="A0A2K3E0K9"/>
<name>A0A2K3E0K9_CHLRE</name>
<organism evidence="2 3">
    <name type="scientific">Chlamydomonas reinhardtii</name>
    <name type="common">Chlamydomonas smithii</name>
    <dbReference type="NCBI Taxonomy" id="3055"/>
    <lineage>
        <taxon>Eukaryota</taxon>
        <taxon>Viridiplantae</taxon>
        <taxon>Chlorophyta</taxon>
        <taxon>core chlorophytes</taxon>
        <taxon>Chlorophyceae</taxon>
        <taxon>CS clade</taxon>
        <taxon>Chlamydomonadales</taxon>
        <taxon>Chlamydomonadaceae</taxon>
        <taxon>Chlamydomonas</taxon>
    </lineage>
</organism>
<evidence type="ECO:0000313" key="2">
    <source>
        <dbReference type="EMBL" id="PNW86305.1"/>
    </source>
</evidence>
<feature type="region of interest" description="Disordered" evidence="1">
    <location>
        <begin position="1"/>
        <end position="22"/>
    </location>
</feature>
<dbReference type="Gramene" id="PNW86305">
    <property type="protein sequence ID" value="PNW86305"/>
    <property type="gene ID" value="CHLRE_02g081150v5"/>
</dbReference>
<evidence type="ECO:0000256" key="1">
    <source>
        <dbReference type="SAM" id="MobiDB-lite"/>
    </source>
</evidence>
<dbReference type="RefSeq" id="XP_042926871.1">
    <property type="nucleotide sequence ID" value="XM_043059237.1"/>
</dbReference>
<sequence length="530" mass="56382">MREEGSQGTKREVAKSVGTDPQAVERQVASIAAAFASARSARVPEQWSTCRRKAVADRETKARAAVSLAERGSGGERRCGLFPVDPSVRVQAVEYTDHGPTTVARAVAAPSSTPNNPLPQHVSVVASPQLDADLSLGMGVAMEAGRHVTLLADCAAVGRLNEAAEAAQLADGVSWGPQLRAMCDGLHDVTGRDVVVYATQDVTAAGEPASGFGGPAAGSKAFRPSWAGLHGKATACLASVFQVPLGEETARICSAYDHLVSKKQYSTVSRFGGDHKVHMMGNALIQNDGKATSKGYAVAHRARVESKVFGAANDVCLQELAETVWQVVRRRLPFMEAYREAIVTPEGAPFMLGATVTNIISLTENQGVRLHLDTEDGVWTIILWFHRHGGVVSGGEFVLPSLGLCFQPLDFTVVVFAANTIVHGTRPLSTSGDVIRWGSSHFLRYQDADALAQLAAAHGVDGLGSLQEQQLQAVWAAKREQRAAAARRLEAGMAERRVRAIREHAAAGVRALVTDPATGRLPPLLFWQAS</sequence>
<dbReference type="InParanoid" id="A0A2K3E0K9"/>
<reference evidence="2 3" key="1">
    <citation type="journal article" date="2007" name="Science">
        <title>The Chlamydomonas genome reveals the evolution of key animal and plant functions.</title>
        <authorList>
            <person name="Merchant S.S."/>
            <person name="Prochnik S.E."/>
            <person name="Vallon O."/>
            <person name="Harris E.H."/>
            <person name="Karpowicz S.J."/>
            <person name="Witman G.B."/>
            <person name="Terry A."/>
            <person name="Salamov A."/>
            <person name="Fritz-Laylin L.K."/>
            <person name="Marechal-Drouard L."/>
            <person name="Marshall W.F."/>
            <person name="Qu L.H."/>
            <person name="Nelson D.R."/>
            <person name="Sanderfoot A.A."/>
            <person name="Spalding M.H."/>
            <person name="Kapitonov V.V."/>
            <person name="Ren Q."/>
            <person name="Ferris P."/>
            <person name="Lindquist E."/>
            <person name="Shapiro H."/>
            <person name="Lucas S.M."/>
            <person name="Grimwood J."/>
            <person name="Schmutz J."/>
            <person name="Cardol P."/>
            <person name="Cerutti H."/>
            <person name="Chanfreau G."/>
            <person name="Chen C.L."/>
            <person name="Cognat V."/>
            <person name="Croft M.T."/>
            <person name="Dent R."/>
            <person name="Dutcher S."/>
            <person name="Fernandez E."/>
            <person name="Fukuzawa H."/>
            <person name="Gonzalez-Ballester D."/>
            <person name="Gonzalez-Halphen D."/>
            <person name="Hallmann A."/>
            <person name="Hanikenne M."/>
            <person name="Hippler M."/>
            <person name="Inwood W."/>
            <person name="Jabbari K."/>
            <person name="Kalanon M."/>
            <person name="Kuras R."/>
            <person name="Lefebvre P.A."/>
            <person name="Lemaire S.D."/>
            <person name="Lobanov A.V."/>
            <person name="Lohr M."/>
            <person name="Manuell A."/>
            <person name="Meier I."/>
            <person name="Mets L."/>
            <person name="Mittag M."/>
            <person name="Mittelmeier T."/>
            <person name="Moroney J.V."/>
            <person name="Moseley J."/>
            <person name="Napoli C."/>
            <person name="Nedelcu A.M."/>
            <person name="Niyogi K."/>
            <person name="Novoselov S.V."/>
            <person name="Paulsen I.T."/>
            <person name="Pazour G."/>
            <person name="Purton S."/>
            <person name="Ral J.P."/>
            <person name="Riano-Pachon D.M."/>
            <person name="Riekhof W."/>
            <person name="Rymarquis L."/>
            <person name="Schroda M."/>
            <person name="Stern D."/>
            <person name="Umen J."/>
            <person name="Willows R."/>
            <person name="Wilson N."/>
            <person name="Zimmer S.L."/>
            <person name="Allmer J."/>
            <person name="Balk J."/>
            <person name="Bisova K."/>
            <person name="Chen C.J."/>
            <person name="Elias M."/>
            <person name="Gendler K."/>
            <person name="Hauser C."/>
            <person name="Lamb M.R."/>
            <person name="Ledford H."/>
            <person name="Long J.C."/>
            <person name="Minagawa J."/>
            <person name="Page M.D."/>
            <person name="Pan J."/>
            <person name="Pootakham W."/>
            <person name="Roje S."/>
            <person name="Rose A."/>
            <person name="Stahlberg E."/>
            <person name="Terauchi A.M."/>
            <person name="Yang P."/>
            <person name="Ball S."/>
            <person name="Bowler C."/>
            <person name="Dieckmann C.L."/>
            <person name="Gladyshev V.N."/>
            <person name="Green P."/>
            <person name="Jorgensen R."/>
            <person name="Mayfield S."/>
            <person name="Mueller-Roeber B."/>
            <person name="Rajamani S."/>
            <person name="Sayre R.T."/>
            <person name="Brokstein P."/>
            <person name="Dubchak I."/>
            <person name="Goodstein D."/>
            <person name="Hornick L."/>
            <person name="Huang Y.W."/>
            <person name="Jhaveri J."/>
            <person name="Luo Y."/>
            <person name="Martinez D."/>
            <person name="Ngau W.C."/>
            <person name="Otillar B."/>
            <person name="Poliakov A."/>
            <person name="Porter A."/>
            <person name="Szajkowski L."/>
            <person name="Werner G."/>
            <person name="Zhou K."/>
            <person name="Grigoriev I.V."/>
            <person name="Rokhsar D.S."/>
            <person name="Grossman A.R."/>
        </authorList>
    </citation>
    <scope>NUCLEOTIDE SEQUENCE [LARGE SCALE GENOMIC DNA]</scope>
    <source>
        <strain evidence="3">CC-503</strain>
    </source>
</reference>
<dbReference type="EMBL" id="CM008963">
    <property type="protein sequence ID" value="PNW86305.1"/>
    <property type="molecule type" value="Genomic_DNA"/>
</dbReference>
<evidence type="ECO:0000313" key="3">
    <source>
        <dbReference type="Proteomes" id="UP000006906"/>
    </source>
</evidence>
<dbReference type="Proteomes" id="UP000006906">
    <property type="component" value="Chromosome 2"/>
</dbReference>
<accession>A0A2K3E0K9</accession>
<keyword evidence="3" id="KW-1185">Reference proteome</keyword>
<feature type="compositionally biased region" description="Basic and acidic residues" evidence="1">
    <location>
        <begin position="1"/>
        <end position="14"/>
    </location>
</feature>
<proteinExistence type="predicted"/>
<dbReference type="GeneID" id="66052258"/>
<dbReference type="Gene3D" id="3.60.130.30">
    <property type="match status" value="1"/>
</dbReference>
<gene>
    <name evidence="2" type="ORF">CHLRE_02g081150v5</name>
</gene>
<protein>
    <submittedName>
        <fullName evidence="2">Uncharacterized protein</fullName>
    </submittedName>
</protein>